<evidence type="ECO:0000256" key="5">
    <source>
        <dbReference type="SAM" id="Coils"/>
    </source>
</evidence>
<dbReference type="AlphaFoldDB" id="A0A6A0ABU5"/>
<dbReference type="PIRSF" id="PIRSF026991">
    <property type="entry name" value="Mnd1"/>
    <property type="match status" value="1"/>
</dbReference>
<proteinExistence type="inferred from homology"/>
<comment type="similarity">
    <text evidence="2">Belongs to the MND1 family.</text>
</comment>
<keyword evidence="9" id="KW-1185">Reference proteome</keyword>
<evidence type="ECO:0000256" key="2">
    <source>
        <dbReference type="ARBA" id="ARBA00005981"/>
    </source>
</evidence>
<dbReference type="GO" id="GO:0003690">
    <property type="term" value="F:double-stranded DNA binding"/>
    <property type="evidence" value="ECO:0007669"/>
    <property type="project" value="InterPro"/>
</dbReference>
<dbReference type="EMBL" id="BLLF01004765">
    <property type="protein sequence ID" value="GFH30206.1"/>
    <property type="molecule type" value="Genomic_DNA"/>
</dbReference>
<evidence type="ECO:0000313" key="9">
    <source>
        <dbReference type="Proteomes" id="UP000485058"/>
    </source>
</evidence>
<evidence type="ECO:0000256" key="1">
    <source>
        <dbReference type="ARBA" id="ARBA00004123"/>
    </source>
</evidence>
<feature type="domain" description="Mnd1 HTH" evidence="6">
    <location>
        <begin position="20"/>
        <end position="65"/>
    </location>
</feature>
<evidence type="ECO:0000313" key="8">
    <source>
        <dbReference type="EMBL" id="GFH30206.1"/>
    </source>
</evidence>
<comment type="caution">
    <text evidence="8">The sequence shown here is derived from an EMBL/GenBank/DDBJ whole genome shotgun (WGS) entry which is preliminary data.</text>
</comment>
<reference evidence="8 9" key="1">
    <citation type="submission" date="2020-02" db="EMBL/GenBank/DDBJ databases">
        <title>Draft genome sequence of Haematococcus lacustris strain NIES-144.</title>
        <authorList>
            <person name="Morimoto D."/>
            <person name="Nakagawa S."/>
            <person name="Yoshida T."/>
            <person name="Sawayama S."/>
        </authorList>
    </citation>
    <scope>NUCLEOTIDE SEQUENCE [LARGE SCALE GENOMIC DNA]</scope>
    <source>
        <strain evidence="8 9">NIES-144</strain>
    </source>
</reference>
<comment type="subcellular location">
    <subcellularLocation>
        <location evidence="1">Nucleus</location>
    </subcellularLocation>
</comment>
<feature type="non-terminal residue" evidence="8">
    <location>
        <position position="1"/>
    </location>
</feature>
<keyword evidence="3 5" id="KW-0175">Coiled coil</keyword>
<gene>
    <name evidence="8" type="ORF">HaLaN_29011</name>
</gene>
<keyword evidence="4" id="KW-0539">Nucleus</keyword>
<feature type="coiled-coil region" evidence="5">
    <location>
        <begin position="69"/>
        <end position="100"/>
    </location>
</feature>
<dbReference type="InterPro" id="IPR005647">
    <property type="entry name" value="Mnd1"/>
</dbReference>
<dbReference type="Proteomes" id="UP000485058">
    <property type="component" value="Unassembled WGS sequence"/>
</dbReference>
<evidence type="ECO:0000256" key="4">
    <source>
        <dbReference type="ARBA" id="ARBA00023242"/>
    </source>
</evidence>
<evidence type="ECO:0000259" key="6">
    <source>
        <dbReference type="Pfam" id="PF03962"/>
    </source>
</evidence>
<dbReference type="InterPro" id="IPR040453">
    <property type="entry name" value="Mnd1_HTH"/>
</dbReference>
<organism evidence="8 9">
    <name type="scientific">Haematococcus lacustris</name>
    <name type="common">Green alga</name>
    <name type="synonym">Haematococcus pluvialis</name>
    <dbReference type="NCBI Taxonomy" id="44745"/>
    <lineage>
        <taxon>Eukaryota</taxon>
        <taxon>Viridiplantae</taxon>
        <taxon>Chlorophyta</taxon>
        <taxon>core chlorophytes</taxon>
        <taxon>Chlorophyceae</taxon>
        <taxon>CS clade</taxon>
        <taxon>Chlamydomonadales</taxon>
        <taxon>Haematococcaceae</taxon>
        <taxon>Haematococcus</taxon>
    </lineage>
</organism>
<dbReference type="GO" id="GO:0007131">
    <property type="term" value="P:reciprocal meiotic recombination"/>
    <property type="evidence" value="ECO:0007669"/>
    <property type="project" value="InterPro"/>
</dbReference>
<evidence type="ECO:0000259" key="7">
    <source>
        <dbReference type="Pfam" id="PF18517"/>
    </source>
</evidence>
<feature type="domain" description="Leucine zipper with capping helix" evidence="7">
    <location>
        <begin position="171"/>
        <end position="214"/>
    </location>
</feature>
<dbReference type="Pfam" id="PF03962">
    <property type="entry name" value="Mnd1"/>
    <property type="match status" value="1"/>
</dbReference>
<dbReference type="GO" id="GO:0005634">
    <property type="term" value="C:nucleus"/>
    <property type="evidence" value="ECO:0007669"/>
    <property type="project" value="UniProtKB-SubCell"/>
</dbReference>
<evidence type="ECO:0000256" key="3">
    <source>
        <dbReference type="ARBA" id="ARBA00023054"/>
    </source>
</evidence>
<dbReference type="InterPro" id="IPR040661">
    <property type="entry name" value="LZ3wCH"/>
</dbReference>
<sequence length="217" mass="23848">MGVEEGGGPGALAAGGWPSSKDIEKAAVKKGINSQLVKDLLKSLTDDDLVRVEKIGASNFYWSFPSDASVKVINELSKAESELEAVRKRKREVAASLEQEKKGRQDTVCLARFATQPALMPIGVRHDVWMQAWASPSQAARAQQMAQLAQLKQQVAEAQAELDKYKDNDPETVEAMRTGAVAARDAANRWLDNIHCLMSWSKKQFQGQEESLNGFFA</sequence>
<protein>
    <submittedName>
        <fullName evidence="8">Meiotic nuclear division protein 1 homolog</fullName>
    </submittedName>
</protein>
<dbReference type="Pfam" id="PF18517">
    <property type="entry name" value="LZ3wCH"/>
    <property type="match status" value="1"/>
</dbReference>
<accession>A0A6A0ABU5</accession>
<feature type="coiled-coil region" evidence="5">
    <location>
        <begin position="141"/>
        <end position="168"/>
    </location>
</feature>
<name>A0A6A0ABU5_HAELA</name>
<feature type="non-terminal residue" evidence="8">
    <location>
        <position position="217"/>
    </location>
</feature>